<dbReference type="InterPro" id="IPR051516">
    <property type="entry name" value="SETDB_methyltransferase"/>
</dbReference>
<feature type="compositionally biased region" description="Basic residues" evidence="3">
    <location>
        <begin position="201"/>
        <end position="214"/>
    </location>
</feature>
<dbReference type="InterPro" id="IPR041292">
    <property type="entry name" value="Tudor_4"/>
</dbReference>
<dbReference type="PANTHER" id="PTHR46024">
    <property type="entry name" value="HISTONE-LYSINE N-METHYLTRANSFERASE EGGLESS"/>
    <property type="match status" value="1"/>
</dbReference>
<dbReference type="PANTHER" id="PTHR46024:SF1">
    <property type="entry name" value="HISTONE-LYSINE N-METHYLTRANSFERASE EGGLESS"/>
    <property type="match status" value="1"/>
</dbReference>
<dbReference type="InterPro" id="IPR041291">
    <property type="entry name" value="TUDOR_5"/>
</dbReference>
<feature type="compositionally biased region" description="Polar residues" evidence="3">
    <location>
        <begin position="85"/>
        <end position="104"/>
    </location>
</feature>
<proteinExistence type="predicted"/>
<dbReference type="RefSeq" id="XP_005740746.1">
    <property type="nucleotide sequence ID" value="XM_005740689.1"/>
</dbReference>
<evidence type="ECO:0000313" key="7">
    <source>
        <dbReference type="Proteomes" id="UP000695023"/>
    </source>
</evidence>
<evidence type="ECO:0000259" key="4">
    <source>
        <dbReference type="Pfam" id="PF18300"/>
    </source>
</evidence>
<gene>
    <name evidence="8 9" type="primary">LOC102193975</name>
</gene>
<feature type="region of interest" description="Disordered" evidence="3">
    <location>
        <begin position="82"/>
        <end position="137"/>
    </location>
</feature>
<dbReference type="GeneID" id="102193975"/>
<comment type="subcellular location">
    <subcellularLocation>
        <location evidence="1">Nucleus</location>
    </subcellularLocation>
</comment>
<evidence type="ECO:0000313" key="9">
    <source>
        <dbReference type="RefSeq" id="XP_005740747.1"/>
    </source>
</evidence>
<feature type="domain" description="DUF5604" evidence="4">
    <location>
        <begin position="322"/>
        <end position="374"/>
    </location>
</feature>
<dbReference type="Pfam" id="PF18300">
    <property type="entry name" value="DUF5604"/>
    <property type="match status" value="1"/>
</dbReference>
<dbReference type="GO" id="GO:0005634">
    <property type="term" value="C:nucleus"/>
    <property type="evidence" value="ECO:0007669"/>
    <property type="project" value="UniProtKB-SubCell"/>
</dbReference>
<dbReference type="Gene3D" id="2.30.30.140">
    <property type="match status" value="2"/>
</dbReference>
<dbReference type="Pfam" id="PF18358">
    <property type="entry name" value="Tudor_4"/>
    <property type="match status" value="1"/>
</dbReference>
<feature type="compositionally biased region" description="Polar residues" evidence="3">
    <location>
        <begin position="228"/>
        <end position="257"/>
    </location>
</feature>
<dbReference type="AlphaFoldDB" id="A0A9Y3REG0"/>
<name>A0A9Y3REG0_9CICH</name>
<feature type="compositionally biased region" description="Low complexity" evidence="3">
    <location>
        <begin position="275"/>
        <end position="316"/>
    </location>
</feature>
<evidence type="ECO:0000259" key="5">
    <source>
        <dbReference type="Pfam" id="PF18358"/>
    </source>
</evidence>
<dbReference type="GO" id="GO:0046974">
    <property type="term" value="F:histone H3K9 methyltransferase activity"/>
    <property type="evidence" value="ECO:0007669"/>
    <property type="project" value="TreeGrafter"/>
</dbReference>
<reference evidence="8 9" key="1">
    <citation type="submission" date="2025-04" db="UniProtKB">
        <authorList>
            <consortium name="RefSeq"/>
        </authorList>
    </citation>
    <scope>IDENTIFICATION</scope>
</reference>
<sequence>MDGDETEMSREECWIIEKAKETQRVSPDLLEKCNQLQSLLKRREEQAACLLRLCESVAACEDTVKKLYSLLEWEYSDTDLDDDNNQASCGQASPLSCESAPSETQVHRPLASDGSASFSSKPKDSEKQERVLRKKHPLALKSPVVVLTRMTGSQMTSSLSPSSPQNHWSEDESLGTDGSDMQWEPSGDSSDTDFSISSTRSNKRKKMAKRNVKHTKNDTTHQERRNSIRSGAKTSTLTTNAESSAKSSPVKTLTRQAGTVPDAKGKTAKSSQADTNTSAESKATKTSTKPASASGVTPVTTVSAASQSSSTKTPAAVPQKEISVDMKVLARKRPLSWHPGTIVEIITKEDGRVKYKVNFKEKGRSLVSGHHIAFEHMPKVNELLVGARVVVRSKDDQFVPGFMAEVPSRKNRMRFLIFTDDHTPVYASLRAMHMVCKPLENPLDDILDEKHKLFMQNYLKKWPYPPMTQYHVGQTVNVEHNGFLQRCKVLEIDCSLMEVVFLDDDHKEWIYRGSSCLEQMISVNENLNKT</sequence>
<evidence type="ECO:0000256" key="3">
    <source>
        <dbReference type="SAM" id="MobiDB-lite"/>
    </source>
</evidence>
<keyword evidence="2" id="KW-0539">Nucleus</keyword>
<feature type="compositionally biased region" description="Basic and acidic residues" evidence="3">
    <location>
        <begin position="215"/>
        <end position="226"/>
    </location>
</feature>
<evidence type="ECO:0000259" key="6">
    <source>
        <dbReference type="Pfam" id="PF18359"/>
    </source>
</evidence>
<feature type="compositionally biased region" description="Low complexity" evidence="3">
    <location>
        <begin position="186"/>
        <end position="200"/>
    </location>
</feature>
<accession>A0A9Y3REG0</accession>
<evidence type="ECO:0000313" key="8">
    <source>
        <dbReference type="RefSeq" id="XP_005740746.1"/>
    </source>
</evidence>
<feature type="domain" description="Histone methyltransferase Tudor" evidence="5">
    <location>
        <begin position="472"/>
        <end position="518"/>
    </location>
</feature>
<feature type="domain" description="Histone methyltransferase Tudor" evidence="6">
    <location>
        <begin position="383"/>
        <end position="421"/>
    </location>
</feature>
<evidence type="ECO:0000256" key="1">
    <source>
        <dbReference type="ARBA" id="ARBA00004123"/>
    </source>
</evidence>
<dbReference type="RefSeq" id="XP_005740747.1">
    <property type="nucleotide sequence ID" value="XM_005740690.1"/>
</dbReference>
<dbReference type="GO" id="GO:0070828">
    <property type="term" value="P:heterochromatin organization"/>
    <property type="evidence" value="ECO:0007669"/>
    <property type="project" value="TreeGrafter"/>
</dbReference>
<organism evidence="7 8">
    <name type="scientific">Pundamilia nyererei</name>
    <dbReference type="NCBI Taxonomy" id="303518"/>
    <lineage>
        <taxon>Eukaryota</taxon>
        <taxon>Metazoa</taxon>
        <taxon>Chordata</taxon>
        <taxon>Craniata</taxon>
        <taxon>Vertebrata</taxon>
        <taxon>Euteleostomi</taxon>
        <taxon>Actinopterygii</taxon>
        <taxon>Neopterygii</taxon>
        <taxon>Teleostei</taxon>
        <taxon>Neoteleostei</taxon>
        <taxon>Acanthomorphata</taxon>
        <taxon>Ovalentaria</taxon>
        <taxon>Cichlomorphae</taxon>
        <taxon>Cichliformes</taxon>
        <taxon>Cichlidae</taxon>
        <taxon>African cichlids</taxon>
        <taxon>Pseudocrenilabrinae</taxon>
        <taxon>Haplochromini</taxon>
        <taxon>Pundamilia</taxon>
    </lineage>
</organism>
<keyword evidence="7" id="KW-1185">Reference proteome</keyword>
<dbReference type="Pfam" id="PF18359">
    <property type="entry name" value="Tudor_5"/>
    <property type="match status" value="1"/>
</dbReference>
<dbReference type="GO" id="GO:0010629">
    <property type="term" value="P:negative regulation of gene expression"/>
    <property type="evidence" value="ECO:0007669"/>
    <property type="project" value="TreeGrafter"/>
</dbReference>
<dbReference type="InterPro" id="IPR040880">
    <property type="entry name" value="DUF5604"/>
</dbReference>
<dbReference type="Proteomes" id="UP000695023">
    <property type="component" value="Unplaced"/>
</dbReference>
<feature type="compositionally biased region" description="Basic and acidic residues" evidence="3">
    <location>
        <begin position="121"/>
        <end position="131"/>
    </location>
</feature>
<protein>
    <submittedName>
        <fullName evidence="8 9">Histone-lysine N-methyltransferase SETDB1-B-like</fullName>
    </submittedName>
</protein>
<evidence type="ECO:0000256" key="2">
    <source>
        <dbReference type="ARBA" id="ARBA00023242"/>
    </source>
</evidence>
<feature type="region of interest" description="Disordered" evidence="3">
    <location>
        <begin position="152"/>
        <end position="318"/>
    </location>
</feature>